<accession>A0A498R5R8</accession>
<evidence type="ECO:0000313" key="1">
    <source>
        <dbReference type="EMBL" id="VBB05582.1"/>
    </source>
</evidence>
<organism evidence="1 2">
    <name type="scientific">Lucifera butyrica</name>
    <dbReference type="NCBI Taxonomy" id="1351585"/>
    <lineage>
        <taxon>Bacteria</taxon>
        <taxon>Bacillati</taxon>
        <taxon>Bacillota</taxon>
        <taxon>Negativicutes</taxon>
        <taxon>Veillonellales</taxon>
        <taxon>Veillonellaceae</taxon>
        <taxon>Lucifera</taxon>
    </lineage>
</organism>
<keyword evidence="2" id="KW-1185">Reference proteome</keyword>
<sequence length="276" mass="31984">MLKEVDRTFLKEAFYLQFWEKPITSIALYNAGEDPSSISNHLSNTLFRPSMDMSGHIQRIITARLIAELVNSLENFGSFCYAVKNRHKKSIFSHYALNKLKHNDFFNEIKTHSDSLIDLSTMIGIPTLMELENKMTAEAYLHVSKLYSELAKLINQATTLYKANWSKDESSSPYEFYVAYHITDREFSYPSNQDDLVKMYNKIKHRFLLFSTKEEVINFKKVVEKENINGLNVQFVPLLITQEFVDSILTTINNIAFCMRAIASILIYLDSNQIDL</sequence>
<dbReference type="OrthoDB" id="3035114at2"/>
<reference evidence="1 2" key="1">
    <citation type="submission" date="2018-06" db="EMBL/GenBank/DDBJ databases">
        <authorList>
            <person name="Strepis N."/>
        </authorList>
    </citation>
    <scope>NUCLEOTIDE SEQUENCE [LARGE SCALE GENOMIC DNA]</scope>
    <source>
        <strain evidence="1">LUCI</strain>
    </source>
</reference>
<gene>
    <name evidence="1" type="ORF">LUCI_0792</name>
</gene>
<dbReference type="RefSeq" id="WP_122626571.1">
    <property type="nucleotide sequence ID" value="NZ_UPPP01000057.1"/>
</dbReference>
<name>A0A498R5R8_9FIRM</name>
<dbReference type="AlphaFoldDB" id="A0A498R5R8"/>
<dbReference type="Proteomes" id="UP000277811">
    <property type="component" value="Unassembled WGS sequence"/>
</dbReference>
<protein>
    <submittedName>
        <fullName evidence="1">Uncharacterized protein</fullName>
    </submittedName>
</protein>
<proteinExistence type="predicted"/>
<evidence type="ECO:0000313" key="2">
    <source>
        <dbReference type="Proteomes" id="UP000277811"/>
    </source>
</evidence>
<dbReference type="EMBL" id="UPPP01000057">
    <property type="protein sequence ID" value="VBB05582.1"/>
    <property type="molecule type" value="Genomic_DNA"/>
</dbReference>